<evidence type="ECO:0000259" key="1">
    <source>
        <dbReference type="Pfam" id="PF09588"/>
    </source>
</evidence>
<keyword evidence="3" id="KW-1185">Reference proteome</keyword>
<accession>A0ABU6BWF2</accession>
<protein>
    <submittedName>
        <fullName evidence="2">YqaJ viral recombinase family protein</fullName>
    </submittedName>
</protein>
<name>A0ABU6BWF2_9PSED</name>
<organism evidence="2 3">
    <name type="scientific">Pseudomonas paracarnis</name>
    <dbReference type="NCBI Taxonomy" id="2750625"/>
    <lineage>
        <taxon>Bacteria</taxon>
        <taxon>Pseudomonadati</taxon>
        <taxon>Pseudomonadota</taxon>
        <taxon>Gammaproteobacteria</taxon>
        <taxon>Pseudomonadales</taxon>
        <taxon>Pseudomonadaceae</taxon>
        <taxon>Pseudomonas</taxon>
    </lineage>
</organism>
<evidence type="ECO:0000313" key="2">
    <source>
        <dbReference type="EMBL" id="MEB3783705.1"/>
    </source>
</evidence>
<dbReference type="Gene3D" id="3.90.320.10">
    <property type="match status" value="1"/>
</dbReference>
<reference evidence="2 3" key="1">
    <citation type="journal article" date="2023" name="Int J Dairy Technol">
        <title>Genome based analysis of Pseudomonas paracarnis RQ057, a strain responsible for blue discoloration spoilage in processed cheese.</title>
        <authorList>
            <person name="Rodrigues Rd.S."/>
            <person name="Machado S.G."/>
            <person name="de Carvalho A.F."/>
            <person name="Nero L.A."/>
        </authorList>
    </citation>
    <scope>NUCLEOTIDE SEQUENCE [LARGE SCALE GENOMIC DNA]</scope>
    <source>
        <strain evidence="2 3">RQ057</strain>
    </source>
</reference>
<comment type="caution">
    <text evidence="2">The sequence shown here is derived from an EMBL/GenBank/DDBJ whole genome shotgun (WGS) entry which is preliminary data.</text>
</comment>
<dbReference type="EMBL" id="JAJGWQ010000007">
    <property type="protein sequence ID" value="MEB3783705.1"/>
    <property type="molecule type" value="Genomic_DNA"/>
</dbReference>
<dbReference type="RefSeq" id="WP_220381688.1">
    <property type="nucleotide sequence ID" value="NZ_JAEFBF010000013.1"/>
</dbReference>
<proteinExistence type="predicted"/>
<dbReference type="Proteomes" id="UP001336015">
    <property type="component" value="Unassembled WGS sequence"/>
</dbReference>
<dbReference type="CDD" id="cd22343">
    <property type="entry name" value="PDDEXK_lambda_exonuclease-like"/>
    <property type="match status" value="1"/>
</dbReference>
<evidence type="ECO:0000313" key="3">
    <source>
        <dbReference type="Proteomes" id="UP001336015"/>
    </source>
</evidence>
<dbReference type="SUPFAM" id="SSF52980">
    <property type="entry name" value="Restriction endonuclease-like"/>
    <property type="match status" value="1"/>
</dbReference>
<sequence length="205" mass="23021">MQIITEVEQGSPEWLALRLGIVTCSELDCLLVNGKGEAGFGAGAFTYMNTLIGERITGEAADPFQGNRHTERGHELEGVARKLYEQRKEVKTTQVAIVLNHGAGYSPDSFVDANGLTEIKTKLPKFQVEVILSGEIPKEHVAQCQGGLWVSEREWIDFVCYWPGMPLFIKRAYRDEAMIRKLSERVKTFYEILEDRMNQVLGIAA</sequence>
<feature type="domain" description="YqaJ viral recombinase" evidence="1">
    <location>
        <begin position="13"/>
        <end position="153"/>
    </location>
</feature>
<gene>
    <name evidence="2" type="ORF">LLW09_14220</name>
</gene>
<dbReference type="InterPro" id="IPR011335">
    <property type="entry name" value="Restrct_endonuc-II-like"/>
</dbReference>
<dbReference type="Pfam" id="PF09588">
    <property type="entry name" value="YqaJ"/>
    <property type="match status" value="1"/>
</dbReference>
<dbReference type="InterPro" id="IPR011604">
    <property type="entry name" value="PDDEXK-like_dom_sf"/>
</dbReference>
<dbReference type="InterPro" id="IPR019080">
    <property type="entry name" value="YqaJ_viral_recombinase"/>
</dbReference>